<feature type="transmembrane region" description="Helical" evidence="5">
    <location>
        <begin position="384"/>
        <end position="410"/>
    </location>
</feature>
<dbReference type="InterPro" id="IPR011547">
    <property type="entry name" value="SLC26A/SulP_dom"/>
</dbReference>
<keyword evidence="3 5" id="KW-1133">Transmembrane helix</keyword>
<gene>
    <name evidence="7" type="ORF">GCM10009606_28630</name>
</gene>
<feature type="transmembrane region" description="Helical" evidence="5">
    <location>
        <begin position="253"/>
        <end position="270"/>
    </location>
</feature>
<organism evidence="7 8">
    <name type="scientific">Nocardioides aquiterrae</name>
    <dbReference type="NCBI Taxonomy" id="203799"/>
    <lineage>
        <taxon>Bacteria</taxon>
        <taxon>Bacillati</taxon>
        <taxon>Actinomycetota</taxon>
        <taxon>Actinomycetes</taxon>
        <taxon>Propionibacteriales</taxon>
        <taxon>Nocardioidaceae</taxon>
        <taxon>Nocardioides</taxon>
    </lineage>
</organism>
<dbReference type="Pfam" id="PF01740">
    <property type="entry name" value="STAS"/>
    <property type="match status" value="1"/>
</dbReference>
<name>A0ABP4EYW8_9ACTN</name>
<evidence type="ECO:0000256" key="2">
    <source>
        <dbReference type="ARBA" id="ARBA00022692"/>
    </source>
</evidence>
<feature type="domain" description="STAS" evidence="6">
    <location>
        <begin position="438"/>
        <end position="553"/>
    </location>
</feature>
<feature type="transmembrane region" description="Helical" evidence="5">
    <location>
        <begin position="80"/>
        <end position="97"/>
    </location>
</feature>
<dbReference type="SUPFAM" id="SSF52091">
    <property type="entry name" value="SpoIIaa-like"/>
    <property type="match status" value="1"/>
</dbReference>
<dbReference type="InterPro" id="IPR002645">
    <property type="entry name" value="STAS_dom"/>
</dbReference>
<evidence type="ECO:0000313" key="8">
    <source>
        <dbReference type="Proteomes" id="UP001499979"/>
    </source>
</evidence>
<dbReference type="NCBIfam" id="TIGR00815">
    <property type="entry name" value="sulP"/>
    <property type="match status" value="1"/>
</dbReference>
<feature type="transmembrane region" description="Helical" evidence="5">
    <location>
        <begin position="103"/>
        <end position="122"/>
    </location>
</feature>
<feature type="transmembrane region" description="Helical" evidence="5">
    <location>
        <begin position="178"/>
        <end position="200"/>
    </location>
</feature>
<sequence length="562" mass="59068">MSPMRAAVLVPGWIRHYQREWLRWDLLAGLTVTAYLVPQVMAYAEIAGLPPATGLWAAVGAMCGYALLGSSHVLSVGPESTTALMTATALAAAPAVAADPAAYAATLALLVAVVCVLGRVAHLGALAGLLSRPVLVGYMAGIAAIMVVSQLGKLLGIRVDVDGFFAELWYLVRHLGDLHVPSFLLGLGTLVAMLLGALVWRRGPIVLAAVLLGTLAARLLVLEGHGVLLVGHVPATLPGLGVPDLDAEALRDLWIPALGVAFVAFTDNVLTARAFSRRGAPEVDAERELLALGAANVGASLLHGFPVSSSGSRTAIADGVGARSQLAALATVASTLLVVLAASPVLEAIPLPVLGAVVVYAAIRLVEVSELVRFARFRTSELILALATTVGVLVFGVLDGILVAIGLSVLDLLRRVARPHDAIEGLVPGVAGMHDVDDYPSAERVPGLLVYRYDSPLFFANADDFRRRVLAAVDHSPDPVQWVLLNVEAVVEVDITATDVLEDVRTRLADRGIVLALARLKQDLRDVLRPTGLLDRIGEDHLFVTLPTAVEAFRAWQARGPG</sequence>
<accession>A0ABP4EYW8</accession>
<feature type="transmembrane region" description="Helical" evidence="5">
    <location>
        <begin position="134"/>
        <end position="158"/>
    </location>
</feature>
<feature type="transmembrane region" description="Helical" evidence="5">
    <location>
        <begin position="21"/>
        <end position="37"/>
    </location>
</feature>
<feature type="transmembrane region" description="Helical" evidence="5">
    <location>
        <begin position="207"/>
        <end position="233"/>
    </location>
</feature>
<feature type="transmembrane region" description="Helical" evidence="5">
    <location>
        <begin position="326"/>
        <end position="346"/>
    </location>
</feature>
<evidence type="ECO:0000313" key="7">
    <source>
        <dbReference type="EMBL" id="GAA1148188.1"/>
    </source>
</evidence>
<reference evidence="8" key="1">
    <citation type="journal article" date="2019" name="Int. J. Syst. Evol. Microbiol.">
        <title>The Global Catalogue of Microorganisms (GCM) 10K type strain sequencing project: providing services to taxonomists for standard genome sequencing and annotation.</title>
        <authorList>
            <consortium name="The Broad Institute Genomics Platform"/>
            <consortium name="The Broad Institute Genome Sequencing Center for Infectious Disease"/>
            <person name="Wu L."/>
            <person name="Ma J."/>
        </authorList>
    </citation>
    <scope>NUCLEOTIDE SEQUENCE [LARGE SCALE GENOMIC DNA]</scope>
    <source>
        <strain evidence="8">JCM 11813</strain>
    </source>
</reference>
<evidence type="ECO:0000256" key="4">
    <source>
        <dbReference type="ARBA" id="ARBA00023136"/>
    </source>
</evidence>
<dbReference type="Gene3D" id="3.30.750.24">
    <property type="entry name" value="STAS domain"/>
    <property type="match status" value="1"/>
</dbReference>
<proteinExistence type="predicted"/>
<dbReference type="Pfam" id="PF00916">
    <property type="entry name" value="Sulfate_transp"/>
    <property type="match status" value="1"/>
</dbReference>
<keyword evidence="2 5" id="KW-0812">Transmembrane</keyword>
<feature type="transmembrane region" description="Helical" evidence="5">
    <location>
        <begin position="49"/>
        <end position="68"/>
    </location>
</feature>
<dbReference type="InterPro" id="IPR001902">
    <property type="entry name" value="SLC26A/SulP_fam"/>
</dbReference>
<keyword evidence="4 5" id="KW-0472">Membrane</keyword>
<evidence type="ECO:0000256" key="1">
    <source>
        <dbReference type="ARBA" id="ARBA00004141"/>
    </source>
</evidence>
<dbReference type="InterPro" id="IPR036513">
    <property type="entry name" value="STAS_dom_sf"/>
</dbReference>
<comment type="subcellular location">
    <subcellularLocation>
        <location evidence="1">Membrane</location>
        <topology evidence="1">Multi-pass membrane protein</topology>
    </subcellularLocation>
</comment>
<evidence type="ECO:0000256" key="3">
    <source>
        <dbReference type="ARBA" id="ARBA00022989"/>
    </source>
</evidence>
<dbReference type="PANTHER" id="PTHR11814">
    <property type="entry name" value="SULFATE TRANSPORTER"/>
    <property type="match status" value="1"/>
</dbReference>
<dbReference type="PROSITE" id="PS50801">
    <property type="entry name" value="STAS"/>
    <property type="match status" value="1"/>
</dbReference>
<dbReference type="CDD" id="cd07042">
    <property type="entry name" value="STAS_SulP_like_sulfate_transporter"/>
    <property type="match status" value="1"/>
</dbReference>
<keyword evidence="8" id="KW-1185">Reference proteome</keyword>
<evidence type="ECO:0000259" key="6">
    <source>
        <dbReference type="PROSITE" id="PS50801"/>
    </source>
</evidence>
<protein>
    <submittedName>
        <fullName evidence="7">SulP family inorganic anion transporter</fullName>
    </submittedName>
</protein>
<comment type="caution">
    <text evidence="7">The sequence shown here is derived from an EMBL/GenBank/DDBJ whole genome shotgun (WGS) entry which is preliminary data.</text>
</comment>
<evidence type="ECO:0000256" key="5">
    <source>
        <dbReference type="SAM" id="Phobius"/>
    </source>
</evidence>
<dbReference type="EMBL" id="BAAAJE010000015">
    <property type="protein sequence ID" value="GAA1148188.1"/>
    <property type="molecule type" value="Genomic_DNA"/>
</dbReference>
<dbReference type="Proteomes" id="UP001499979">
    <property type="component" value="Unassembled WGS sequence"/>
</dbReference>